<dbReference type="Pfam" id="PF04578">
    <property type="entry name" value="DUF594"/>
    <property type="match status" value="1"/>
</dbReference>
<protein>
    <submittedName>
        <fullName evidence="1">Uncharacterized protein</fullName>
    </submittedName>
</protein>
<evidence type="ECO:0000313" key="3">
    <source>
        <dbReference type="Proteomes" id="UP001281410"/>
    </source>
</evidence>
<reference evidence="1" key="1">
    <citation type="journal article" date="2023" name="Plant J.">
        <title>Genome sequences and population genomics provide insights into the demographic history, inbreeding, and mutation load of two 'living fossil' tree species of Dipteronia.</title>
        <authorList>
            <person name="Feng Y."/>
            <person name="Comes H.P."/>
            <person name="Chen J."/>
            <person name="Zhu S."/>
            <person name="Lu R."/>
            <person name="Zhang X."/>
            <person name="Li P."/>
            <person name="Qiu J."/>
            <person name="Olsen K.M."/>
            <person name="Qiu Y."/>
        </authorList>
    </citation>
    <scope>NUCLEOTIDE SEQUENCE</scope>
    <source>
        <strain evidence="1">NBL</strain>
    </source>
</reference>
<accession>A0AAE0E9W9</accession>
<dbReference type="AlphaFoldDB" id="A0AAE0E9W9"/>
<name>A0AAE0E9W9_9ROSI</name>
<keyword evidence="3" id="KW-1185">Reference proteome</keyword>
<organism evidence="1 3">
    <name type="scientific">Dipteronia sinensis</name>
    <dbReference type="NCBI Taxonomy" id="43782"/>
    <lineage>
        <taxon>Eukaryota</taxon>
        <taxon>Viridiplantae</taxon>
        <taxon>Streptophyta</taxon>
        <taxon>Embryophyta</taxon>
        <taxon>Tracheophyta</taxon>
        <taxon>Spermatophyta</taxon>
        <taxon>Magnoliopsida</taxon>
        <taxon>eudicotyledons</taxon>
        <taxon>Gunneridae</taxon>
        <taxon>Pentapetalae</taxon>
        <taxon>rosids</taxon>
        <taxon>malvids</taxon>
        <taxon>Sapindales</taxon>
        <taxon>Sapindaceae</taxon>
        <taxon>Hippocastanoideae</taxon>
        <taxon>Acereae</taxon>
        <taxon>Dipteronia</taxon>
    </lineage>
</organism>
<proteinExistence type="predicted"/>
<dbReference type="EMBL" id="JANJYJ010000004">
    <property type="protein sequence ID" value="KAK3220538.1"/>
    <property type="molecule type" value="Genomic_DNA"/>
</dbReference>
<dbReference type="InterPro" id="IPR007658">
    <property type="entry name" value="DUF594"/>
</dbReference>
<comment type="caution">
    <text evidence="1">The sequence shown here is derived from an EMBL/GenBank/DDBJ whole genome shotgun (WGS) entry which is preliminary data.</text>
</comment>
<dbReference type="PANTHER" id="PTHR31325">
    <property type="entry name" value="OS01G0798800 PROTEIN-RELATED"/>
    <property type="match status" value="1"/>
</dbReference>
<gene>
    <name evidence="1" type="ORF">Dsin_014508</name>
    <name evidence="2" type="ORF">Dsin_014510</name>
</gene>
<dbReference type="Proteomes" id="UP001281410">
    <property type="component" value="Unassembled WGS sequence"/>
</dbReference>
<evidence type="ECO:0000313" key="1">
    <source>
        <dbReference type="EMBL" id="KAK3220538.1"/>
    </source>
</evidence>
<evidence type="ECO:0000313" key="2">
    <source>
        <dbReference type="EMBL" id="KAK3220540.1"/>
    </source>
</evidence>
<sequence>MVVSFEDLTNVTMNYKDRSKDKASCEDFLQYFLDIGAHETQRNPSLLLIHNAMKLVNELQTTAPNQEERWKRIGNTWMEMLGYAARRSKSYNHTQQLRRGGEFITHVWLLLAYFGLTDHFQMPSLPRPDPLVLTRLIAK</sequence>
<dbReference type="EMBL" id="JANJYJ010000004">
    <property type="protein sequence ID" value="KAK3220540.1"/>
    <property type="molecule type" value="Genomic_DNA"/>
</dbReference>